<reference evidence="3 4" key="1">
    <citation type="journal article" date="2018" name="Front. Microbiol.">
        <title>Genome-Wide Analysis of Corynespora cassiicola Leaf Fall Disease Putative Effectors.</title>
        <authorList>
            <person name="Lopez D."/>
            <person name="Ribeiro S."/>
            <person name="Label P."/>
            <person name="Fumanal B."/>
            <person name="Venisse J.S."/>
            <person name="Kohler A."/>
            <person name="de Oliveira R.R."/>
            <person name="Labutti K."/>
            <person name="Lipzen A."/>
            <person name="Lail K."/>
            <person name="Bauer D."/>
            <person name="Ohm R.A."/>
            <person name="Barry K.W."/>
            <person name="Spatafora J."/>
            <person name="Grigoriev I.V."/>
            <person name="Martin F.M."/>
            <person name="Pujade-Renaud V."/>
        </authorList>
    </citation>
    <scope>NUCLEOTIDE SEQUENCE [LARGE SCALE GENOMIC DNA]</scope>
    <source>
        <strain evidence="3 4">Philippines</strain>
    </source>
</reference>
<protein>
    <recommendedName>
        <fullName evidence="5">Carbohydrate esterase family 16 protein</fullName>
    </recommendedName>
</protein>
<dbReference type="InterPro" id="IPR036514">
    <property type="entry name" value="SGNH_hydro_sf"/>
</dbReference>
<organism evidence="3 4">
    <name type="scientific">Corynespora cassiicola Philippines</name>
    <dbReference type="NCBI Taxonomy" id="1448308"/>
    <lineage>
        <taxon>Eukaryota</taxon>
        <taxon>Fungi</taxon>
        <taxon>Dikarya</taxon>
        <taxon>Ascomycota</taxon>
        <taxon>Pezizomycotina</taxon>
        <taxon>Dothideomycetes</taxon>
        <taxon>Pleosporomycetidae</taxon>
        <taxon>Pleosporales</taxon>
        <taxon>Corynesporascaceae</taxon>
        <taxon>Corynespora</taxon>
    </lineage>
</organism>
<sequence>MVKSITLALSLASSTLASPLWPRANTSTWTGWKDVKHLFVFGDSYTQTGFDVNGTQPNPSNPFGNPPYPGWTSANGPNWVGFLTTTYNASYIQTYNVAYGGATVDSALVTPYAPTVLSLKDQVQDLYLPAYGSHPASAPWTASDSLFAFFIGINDVGNSWWLNNATLYDEIFSVYAGLLDQVYDTGARNFLFLNVPPVNLAPLTLESGEYAVENEGKVILDWNARVEALAAEFNARHANETNTFVHDTHAVYDAVIKDPAAFEQTSGIKNVDTWCKAYENGTPDWYTKLPNCTYPVNEYLWLNNLHPTFPVHNATAASIVEFLESQ</sequence>
<feature type="chain" id="PRO_5015611883" description="Carbohydrate esterase family 16 protein" evidence="2">
    <location>
        <begin position="18"/>
        <end position="326"/>
    </location>
</feature>
<dbReference type="CDD" id="cd01846">
    <property type="entry name" value="fatty_acyltransferase_like"/>
    <property type="match status" value="1"/>
</dbReference>
<dbReference type="Proteomes" id="UP000240883">
    <property type="component" value="Unassembled WGS sequence"/>
</dbReference>
<dbReference type="Gene3D" id="3.40.50.1110">
    <property type="entry name" value="SGNH hydrolase"/>
    <property type="match status" value="1"/>
</dbReference>
<keyword evidence="4" id="KW-1185">Reference proteome</keyword>
<dbReference type="STRING" id="1448308.A0A2T2P7J6"/>
<dbReference type="InterPro" id="IPR051058">
    <property type="entry name" value="GDSL_Est/Lipase"/>
</dbReference>
<keyword evidence="1" id="KW-0378">Hydrolase</keyword>
<evidence type="ECO:0008006" key="5">
    <source>
        <dbReference type="Google" id="ProtNLM"/>
    </source>
</evidence>
<evidence type="ECO:0000256" key="1">
    <source>
        <dbReference type="ARBA" id="ARBA00022801"/>
    </source>
</evidence>
<evidence type="ECO:0000313" key="4">
    <source>
        <dbReference type="Proteomes" id="UP000240883"/>
    </source>
</evidence>
<gene>
    <name evidence="3" type="ORF">BS50DRAFT_483514</name>
</gene>
<evidence type="ECO:0000313" key="3">
    <source>
        <dbReference type="EMBL" id="PSN73642.1"/>
    </source>
</evidence>
<dbReference type="Pfam" id="PF00657">
    <property type="entry name" value="Lipase_GDSL"/>
    <property type="match status" value="1"/>
</dbReference>
<dbReference type="SUPFAM" id="SSF52266">
    <property type="entry name" value="SGNH hydrolase"/>
    <property type="match status" value="1"/>
</dbReference>
<dbReference type="PANTHER" id="PTHR45648:SF22">
    <property type="entry name" value="GDSL LIPASE_ACYLHYDROLASE FAMILY PROTEIN (AFU_ORTHOLOGUE AFUA_4G14700)"/>
    <property type="match status" value="1"/>
</dbReference>
<dbReference type="OrthoDB" id="1600564at2759"/>
<accession>A0A2T2P7J6</accession>
<name>A0A2T2P7J6_CORCC</name>
<keyword evidence="2" id="KW-0732">Signal</keyword>
<dbReference type="EMBL" id="KZ678129">
    <property type="protein sequence ID" value="PSN73642.1"/>
    <property type="molecule type" value="Genomic_DNA"/>
</dbReference>
<dbReference type="PANTHER" id="PTHR45648">
    <property type="entry name" value="GDSL LIPASE/ACYLHYDROLASE FAMILY PROTEIN (AFU_ORTHOLOGUE AFUA_4G14700)"/>
    <property type="match status" value="1"/>
</dbReference>
<dbReference type="GO" id="GO:0016788">
    <property type="term" value="F:hydrolase activity, acting on ester bonds"/>
    <property type="evidence" value="ECO:0007669"/>
    <property type="project" value="InterPro"/>
</dbReference>
<feature type="signal peptide" evidence="2">
    <location>
        <begin position="1"/>
        <end position="17"/>
    </location>
</feature>
<proteinExistence type="predicted"/>
<evidence type="ECO:0000256" key="2">
    <source>
        <dbReference type="SAM" id="SignalP"/>
    </source>
</evidence>
<dbReference type="AlphaFoldDB" id="A0A2T2P7J6"/>
<dbReference type="InterPro" id="IPR001087">
    <property type="entry name" value="GDSL"/>
</dbReference>